<evidence type="ECO:0000256" key="1">
    <source>
        <dbReference type="ARBA" id="ARBA00004370"/>
    </source>
</evidence>
<accession>A0A1F6V6X8</accession>
<comment type="catalytic activity">
    <reaction evidence="11">
        <text>ATP + H2O + 4 H(+)(in) = ADP + phosphate + 5 H(+)(out)</text>
        <dbReference type="Rhea" id="RHEA:57720"/>
        <dbReference type="ChEBI" id="CHEBI:15377"/>
        <dbReference type="ChEBI" id="CHEBI:15378"/>
        <dbReference type="ChEBI" id="CHEBI:30616"/>
        <dbReference type="ChEBI" id="CHEBI:43474"/>
        <dbReference type="ChEBI" id="CHEBI:456216"/>
        <dbReference type="EC" id="7.1.2.2"/>
    </reaction>
</comment>
<dbReference type="EMBL" id="MFTP01000022">
    <property type="protein sequence ID" value="OGI65269.1"/>
    <property type="molecule type" value="Genomic_DNA"/>
</dbReference>
<comment type="subcellular location">
    <subcellularLocation>
        <location evidence="11">Cell membrane</location>
        <topology evidence="11">Peripheral membrane protein</topology>
    </subcellularLocation>
    <subcellularLocation>
        <location evidence="1">Membrane</location>
    </subcellularLocation>
</comment>
<dbReference type="SUPFAM" id="SSF50615">
    <property type="entry name" value="N-terminal domain of alpha and beta subunits of F1 ATP synthase"/>
    <property type="match status" value="1"/>
</dbReference>
<dbReference type="InterPro" id="IPR023366">
    <property type="entry name" value="ATP_synth_asu-like_sf"/>
</dbReference>
<dbReference type="Pfam" id="PF00006">
    <property type="entry name" value="ATP-synt_ab"/>
    <property type="match status" value="1"/>
</dbReference>
<dbReference type="GO" id="GO:0005524">
    <property type="term" value="F:ATP binding"/>
    <property type="evidence" value="ECO:0007669"/>
    <property type="project" value="UniProtKB-UniRule"/>
</dbReference>
<feature type="binding site" evidence="11">
    <location>
        <begin position="170"/>
        <end position="177"/>
    </location>
    <ligand>
        <name>ATP</name>
        <dbReference type="ChEBI" id="CHEBI:30616"/>
    </ligand>
</feature>
<feature type="domain" description="ATP synthase alpha subunit C-terminal" evidence="13">
    <location>
        <begin position="372"/>
        <end position="497"/>
    </location>
</feature>
<dbReference type="Proteomes" id="UP000177370">
    <property type="component" value="Unassembled WGS sequence"/>
</dbReference>
<dbReference type="SUPFAM" id="SSF52540">
    <property type="entry name" value="P-loop containing nucleoside triphosphate hydrolases"/>
    <property type="match status" value="1"/>
</dbReference>
<feature type="site" description="Required for activity" evidence="11">
    <location>
        <position position="363"/>
    </location>
</feature>
<reference evidence="15 16" key="1">
    <citation type="journal article" date="2016" name="Nat. Commun.">
        <title>Thousands of microbial genomes shed light on interconnected biogeochemical processes in an aquifer system.</title>
        <authorList>
            <person name="Anantharaman K."/>
            <person name="Brown C.T."/>
            <person name="Hug L.A."/>
            <person name="Sharon I."/>
            <person name="Castelle C.J."/>
            <person name="Probst A.J."/>
            <person name="Thomas B.C."/>
            <person name="Singh A."/>
            <person name="Wilkins M.J."/>
            <person name="Karaoz U."/>
            <person name="Brodie E.L."/>
            <person name="Williams K.H."/>
            <person name="Hubbard S.S."/>
            <person name="Banfield J.F."/>
        </authorList>
    </citation>
    <scope>NUCLEOTIDE SEQUENCE [LARGE SCALE GENOMIC DNA]</scope>
</reference>
<keyword evidence="8 11" id="KW-0472">Membrane</keyword>
<comment type="caution">
    <text evidence="15">The sequence shown here is derived from an EMBL/GenBank/DDBJ whole genome shotgun (WGS) entry which is preliminary data.</text>
</comment>
<evidence type="ECO:0000256" key="9">
    <source>
        <dbReference type="ARBA" id="ARBA00023196"/>
    </source>
</evidence>
<dbReference type="GO" id="GO:0043531">
    <property type="term" value="F:ADP binding"/>
    <property type="evidence" value="ECO:0007669"/>
    <property type="project" value="TreeGrafter"/>
</dbReference>
<evidence type="ECO:0000256" key="2">
    <source>
        <dbReference type="ARBA" id="ARBA00008936"/>
    </source>
</evidence>
<keyword evidence="11" id="KW-1003">Cell membrane</keyword>
<dbReference type="PANTHER" id="PTHR48082:SF2">
    <property type="entry name" value="ATP SYNTHASE SUBUNIT ALPHA, MITOCHONDRIAL"/>
    <property type="match status" value="1"/>
</dbReference>
<keyword evidence="7 11" id="KW-0406">Ion transport</keyword>
<dbReference type="InterPro" id="IPR000194">
    <property type="entry name" value="ATPase_F1/V1/A1_a/bsu_nucl-bd"/>
</dbReference>
<evidence type="ECO:0000256" key="5">
    <source>
        <dbReference type="ARBA" id="ARBA00022840"/>
    </source>
</evidence>
<dbReference type="Gene3D" id="2.40.30.20">
    <property type="match status" value="1"/>
</dbReference>
<dbReference type="GO" id="GO:0045259">
    <property type="term" value="C:proton-transporting ATP synthase complex"/>
    <property type="evidence" value="ECO:0007669"/>
    <property type="project" value="UniProtKB-KW"/>
</dbReference>
<sequence>MSNHIVENLKKEIENFKAEIKVEKVGKVIEIFDGIAKVSGLSDIKSSEMVTFQNGKGDIQTGVALNLEEDAVGVIILGDFSKIKEGDEVKSTGRILEIPVSDSILGRVVDALGAPVDGKGPIKASKAYPIEKVAPGVITRLSVSEPVATGIKVIDAVIPVGRGQRELIIGDRQTGKTALAIDSILNQKGQNMICVYVSIGQKDSKLRKLEARLEEGGAMKYTVIVNASASEPAAMSYIAPYVGVSIAEYFMDQGKDVLIIYDDLSKHAVAYREISLLLRRPPGREAYPGDVFYLHSRLLERACRRNEKYGGGSITAFPIIETQAGDISAYIPTNVISITDGQIFLETDLFYKGIRPAVSVGSSVSRVGSSAQIKAMKKVAGTLKLDLAQFRELEAFSQFGSDLDESTKKQLERGKRAVEVLKQLQYAPVKTEHQVVTLYALTKGFMDDVPMEKIKEFESGLIEYSESNAKVFYKEVLESKMWTDKGEEQLKKAIADFKIGFMK</sequence>
<dbReference type="InterPro" id="IPR004100">
    <property type="entry name" value="ATPase_F1/V1/A1_a/bsu_N"/>
</dbReference>
<evidence type="ECO:0000259" key="14">
    <source>
        <dbReference type="Pfam" id="PF02874"/>
    </source>
</evidence>
<dbReference type="InterPro" id="IPR000793">
    <property type="entry name" value="ATP_synth_asu_C"/>
</dbReference>
<dbReference type="Gene3D" id="1.20.150.20">
    <property type="entry name" value="ATP synthase alpha/beta chain, C-terminal domain"/>
    <property type="match status" value="1"/>
</dbReference>
<name>A0A1F6V6X8_9BACT</name>
<dbReference type="CDD" id="cd01132">
    <property type="entry name" value="F1-ATPase_alpha_CD"/>
    <property type="match status" value="1"/>
</dbReference>
<evidence type="ECO:0000259" key="13">
    <source>
        <dbReference type="Pfam" id="PF00306"/>
    </source>
</evidence>
<dbReference type="FunFam" id="1.20.150.20:FF:000001">
    <property type="entry name" value="ATP synthase subunit alpha"/>
    <property type="match status" value="1"/>
</dbReference>
<dbReference type="EC" id="7.1.2.2" evidence="11"/>
<dbReference type="CDD" id="cd18116">
    <property type="entry name" value="ATP-synt_F1_alpha_N"/>
    <property type="match status" value="1"/>
</dbReference>
<evidence type="ECO:0000256" key="10">
    <source>
        <dbReference type="ARBA" id="ARBA00023310"/>
    </source>
</evidence>
<dbReference type="InterPro" id="IPR036121">
    <property type="entry name" value="ATPase_F1/V1/A1_a/bsu_N_sf"/>
</dbReference>
<protein>
    <recommendedName>
        <fullName evidence="11">ATP synthase subunit alpha</fullName>
        <ecNumber evidence="11">7.1.2.2</ecNumber>
    </recommendedName>
    <alternativeName>
        <fullName evidence="11">ATP synthase F1 sector subunit alpha</fullName>
    </alternativeName>
    <alternativeName>
        <fullName evidence="11">F-ATPase subunit alpha</fullName>
    </alternativeName>
</protein>
<keyword evidence="4 11" id="KW-0547">Nucleotide-binding</keyword>
<dbReference type="InterPro" id="IPR033732">
    <property type="entry name" value="ATP_synth_F1_a_nt-bd_dom"/>
</dbReference>
<evidence type="ECO:0000313" key="15">
    <source>
        <dbReference type="EMBL" id="OGI65269.1"/>
    </source>
</evidence>
<comment type="function">
    <text evidence="11">Produces ATP from ADP in the presence of a proton gradient across the membrane. The alpha chain is a regulatory subunit.</text>
</comment>
<keyword evidence="9 11" id="KW-0139">CF(1)</keyword>
<feature type="domain" description="ATPase F1/V1/A1 complex alpha/beta subunit nucleotide-binding" evidence="12">
    <location>
        <begin position="150"/>
        <end position="365"/>
    </location>
</feature>
<evidence type="ECO:0000256" key="3">
    <source>
        <dbReference type="ARBA" id="ARBA00022448"/>
    </source>
</evidence>
<evidence type="ECO:0000256" key="4">
    <source>
        <dbReference type="ARBA" id="ARBA00022741"/>
    </source>
</evidence>
<dbReference type="NCBIfam" id="TIGR00962">
    <property type="entry name" value="atpA"/>
    <property type="match status" value="1"/>
</dbReference>
<dbReference type="InterPro" id="IPR005294">
    <property type="entry name" value="ATP_synth_F1_asu"/>
</dbReference>
<dbReference type="CDD" id="cd18113">
    <property type="entry name" value="ATP-synt_F1_alpha_C"/>
    <property type="match status" value="1"/>
</dbReference>
<dbReference type="SUPFAM" id="SSF47917">
    <property type="entry name" value="C-terminal domain of alpha and beta subunits of F1 ATP synthase"/>
    <property type="match status" value="1"/>
</dbReference>
<dbReference type="GO" id="GO:0046933">
    <property type="term" value="F:proton-transporting ATP synthase activity, rotational mechanism"/>
    <property type="evidence" value="ECO:0007669"/>
    <property type="project" value="UniProtKB-UniRule"/>
</dbReference>
<dbReference type="Pfam" id="PF00306">
    <property type="entry name" value="ATP-synt_ab_C"/>
    <property type="match status" value="1"/>
</dbReference>
<keyword evidence="5 11" id="KW-0067">ATP-binding</keyword>
<keyword evidence="6 11" id="KW-1278">Translocase</keyword>
<dbReference type="GO" id="GO:0005886">
    <property type="term" value="C:plasma membrane"/>
    <property type="evidence" value="ECO:0007669"/>
    <property type="project" value="UniProtKB-SubCell"/>
</dbReference>
<dbReference type="FunFam" id="3.40.50.300:FF:000002">
    <property type="entry name" value="ATP synthase subunit alpha"/>
    <property type="match status" value="1"/>
</dbReference>
<evidence type="ECO:0000256" key="11">
    <source>
        <dbReference type="HAMAP-Rule" id="MF_01346"/>
    </source>
</evidence>
<proteinExistence type="inferred from homology"/>
<dbReference type="HAMAP" id="MF_01346">
    <property type="entry name" value="ATP_synth_alpha_bact"/>
    <property type="match status" value="1"/>
</dbReference>
<dbReference type="Pfam" id="PF02874">
    <property type="entry name" value="ATP-synt_ab_N"/>
    <property type="match status" value="1"/>
</dbReference>
<comment type="similarity">
    <text evidence="2 11">Belongs to the ATPase alpha/beta chains family.</text>
</comment>
<evidence type="ECO:0000313" key="16">
    <source>
        <dbReference type="Proteomes" id="UP000177370"/>
    </source>
</evidence>
<keyword evidence="11" id="KW-0375">Hydrogen ion transport</keyword>
<dbReference type="Gene3D" id="3.40.50.300">
    <property type="entry name" value="P-loop containing nucleotide triphosphate hydrolases"/>
    <property type="match status" value="1"/>
</dbReference>
<dbReference type="NCBIfam" id="NF009884">
    <property type="entry name" value="PRK13343.1"/>
    <property type="match status" value="1"/>
</dbReference>
<evidence type="ECO:0000256" key="7">
    <source>
        <dbReference type="ARBA" id="ARBA00023065"/>
    </source>
</evidence>
<dbReference type="AlphaFoldDB" id="A0A1F6V6X8"/>
<dbReference type="InterPro" id="IPR027417">
    <property type="entry name" value="P-loop_NTPase"/>
</dbReference>
<dbReference type="InterPro" id="IPR038376">
    <property type="entry name" value="ATP_synth_asu_C_sf"/>
</dbReference>
<evidence type="ECO:0000256" key="6">
    <source>
        <dbReference type="ARBA" id="ARBA00022967"/>
    </source>
</evidence>
<evidence type="ECO:0000259" key="12">
    <source>
        <dbReference type="Pfam" id="PF00006"/>
    </source>
</evidence>
<evidence type="ECO:0000256" key="8">
    <source>
        <dbReference type="ARBA" id="ARBA00023136"/>
    </source>
</evidence>
<gene>
    <name evidence="11" type="primary">atpA</name>
    <name evidence="15" type="ORF">A2647_04995</name>
</gene>
<feature type="domain" description="ATPase F1/V1/A1 complex alpha/beta subunit N-terminal" evidence="14">
    <location>
        <begin position="22"/>
        <end position="93"/>
    </location>
</feature>
<keyword evidence="3 11" id="KW-0813">Transport</keyword>
<keyword evidence="10 11" id="KW-0066">ATP synthesis</keyword>
<dbReference type="PANTHER" id="PTHR48082">
    <property type="entry name" value="ATP SYNTHASE SUBUNIT ALPHA, MITOCHONDRIAL"/>
    <property type="match status" value="1"/>
</dbReference>
<organism evidence="15 16">
    <name type="scientific">Candidatus Nomurabacteria bacterium RIFCSPHIGHO2_01_FULL_40_24b</name>
    <dbReference type="NCBI Taxonomy" id="1801739"/>
    <lineage>
        <taxon>Bacteria</taxon>
        <taxon>Candidatus Nomuraibacteriota</taxon>
    </lineage>
</organism>